<comment type="caution">
    <text evidence="6">The sequence shown here is derived from an EMBL/GenBank/DDBJ whole genome shotgun (WGS) entry which is preliminary data.</text>
</comment>
<feature type="transmembrane region" description="Helical" evidence="4">
    <location>
        <begin position="143"/>
        <end position="163"/>
    </location>
</feature>
<feature type="transmembrane region" description="Helical" evidence="4">
    <location>
        <begin position="82"/>
        <end position="105"/>
    </location>
</feature>
<reference evidence="6 7" key="1">
    <citation type="submission" date="2014-08" db="EMBL/GenBank/DDBJ databases">
        <authorList>
            <person name="den Bakker H.C."/>
        </authorList>
    </citation>
    <scope>NUCLEOTIDE SEQUENCE [LARGE SCALE GENOMIC DNA]</scope>
    <source>
        <strain evidence="6 7">DSM 18334</strain>
    </source>
</reference>
<dbReference type="InterPro" id="IPR003594">
    <property type="entry name" value="HATPase_dom"/>
</dbReference>
<dbReference type="GO" id="GO:0000160">
    <property type="term" value="P:phosphorelay signal transduction system"/>
    <property type="evidence" value="ECO:0007669"/>
    <property type="project" value="UniProtKB-KW"/>
</dbReference>
<keyword evidence="7" id="KW-1185">Reference proteome</keyword>
<dbReference type="RefSeq" id="WP_036651210.1">
    <property type="nucleotide sequence ID" value="NZ_JQCR01000002.1"/>
</dbReference>
<evidence type="ECO:0000313" key="6">
    <source>
        <dbReference type="EMBL" id="KGE19801.1"/>
    </source>
</evidence>
<dbReference type="SUPFAM" id="SSF55874">
    <property type="entry name" value="ATPase domain of HSP90 chaperone/DNA topoisomerase II/histidine kinase"/>
    <property type="match status" value="1"/>
</dbReference>
<dbReference type="AlphaFoldDB" id="A0A098MCV5"/>
<feature type="transmembrane region" description="Helical" evidence="4">
    <location>
        <begin position="234"/>
        <end position="256"/>
    </location>
</feature>
<accession>A0A098MCV5</accession>
<keyword evidence="2" id="KW-0418">Kinase</keyword>
<feature type="domain" description="Histidine kinase/HSP90-like ATPase" evidence="5">
    <location>
        <begin position="566"/>
        <end position="666"/>
    </location>
</feature>
<dbReference type="SMART" id="SM00387">
    <property type="entry name" value="HATPase_c"/>
    <property type="match status" value="1"/>
</dbReference>
<protein>
    <recommendedName>
        <fullName evidence="5">Histidine kinase/HSP90-like ATPase domain-containing protein</fullName>
    </recommendedName>
</protein>
<dbReference type="PANTHER" id="PTHR24421">
    <property type="entry name" value="NITRATE/NITRITE SENSOR PROTEIN NARX-RELATED"/>
    <property type="match status" value="1"/>
</dbReference>
<keyword evidence="4" id="KW-0812">Transmembrane</keyword>
<feature type="transmembrane region" description="Helical" evidence="4">
    <location>
        <begin position="7"/>
        <end position="26"/>
    </location>
</feature>
<feature type="transmembrane region" description="Helical" evidence="4">
    <location>
        <begin position="58"/>
        <end position="76"/>
    </location>
</feature>
<keyword evidence="1" id="KW-0808">Transferase</keyword>
<dbReference type="STRING" id="268407.PWYN_10965"/>
<evidence type="ECO:0000313" key="7">
    <source>
        <dbReference type="Proteomes" id="UP000029734"/>
    </source>
</evidence>
<keyword evidence="4" id="KW-0472">Membrane</keyword>
<dbReference type="Gene3D" id="3.30.565.10">
    <property type="entry name" value="Histidine kinase-like ATPase, C-terminal domain"/>
    <property type="match status" value="1"/>
</dbReference>
<dbReference type="OrthoDB" id="9781904at2"/>
<evidence type="ECO:0000256" key="3">
    <source>
        <dbReference type="ARBA" id="ARBA00023012"/>
    </source>
</evidence>
<proteinExistence type="predicted"/>
<feature type="transmembrane region" description="Helical" evidence="4">
    <location>
        <begin position="204"/>
        <end position="222"/>
    </location>
</feature>
<evidence type="ECO:0000256" key="2">
    <source>
        <dbReference type="ARBA" id="ARBA00022777"/>
    </source>
</evidence>
<dbReference type="GO" id="GO:0016301">
    <property type="term" value="F:kinase activity"/>
    <property type="evidence" value="ECO:0007669"/>
    <property type="project" value="UniProtKB-KW"/>
</dbReference>
<dbReference type="InterPro" id="IPR036890">
    <property type="entry name" value="HATPase_C_sf"/>
</dbReference>
<dbReference type="Proteomes" id="UP000029734">
    <property type="component" value="Unassembled WGS sequence"/>
</dbReference>
<evidence type="ECO:0000256" key="4">
    <source>
        <dbReference type="SAM" id="Phobius"/>
    </source>
</evidence>
<feature type="transmembrane region" description="Helical" evidence="4">
    <location>
        <begin position="262"/>
        <end position="282"/>
    </location>
</feature>
<feature type="transmembrane region" description="Helical" evidence="4">
    <location>
        <begin position="175"/>
        <end position="198"/>
    </location>
</feature>
<dbReference type="EMBL" id="JQCR01000002">
    <property type="protein sequence ID" value="KGE19801.1"/>
    <property type="molecule type" value="Genomic_DNA"/>
</dbReference>
<gene>
    <name evidence="6" type="ORF">PWYN_10965</name>
</gene>
<dbReference type="InterPro" id="IPR050482">
    <property type="entry name" value="Sensor_HK_TwoCompSys"/>
</dbReference>
<name>A0A098MCV5_9BACL</name>
<feature type="transmembrane region" description="Helical" evidence="4">
    <location>
        <begin position="117"/>
        <end position="137"/>
    </location>
</feature>
<dbReference type="Pfam" id="PF02518">
    <property type="entry name" value="HATPase_c"/>
    <property type="match status" value="1"/>
</dbReference>
<evidence type="ECO:0000259" key="5">
    <source>
        <dbReference type="SMART" id="SM00387"/>
    </source>
</evidence>
<sequence>MINKRWISFILFNALLLFVCVVYFSSFNTVGFASDVVFTCLLTGVGTVVYLNTSAVPSAKWFIVLMYMTAWILLLLNGPSRFYFGIGRVFMSLAPNVLFIFFIHFTNLPLKRLYYKLSSLLLLSALATSLALLSFRIYLSYAFFFHLLFAAFCCGWISIYYNFKQRKILSRDRMILNVSIAISFMPFVITNTFLRQFLPDTIKLYSIYTLIALPVAVGYILIKRNGLQTSIDGFFLGKLALLALAGTSLFLSFSLYVIRISLIRSLLLLLVAYIIFYCYLLFQRHLSTRQLYILTQTKEKLEKERLEILQKMTYDHYLSTLSNLIKQFIDKTISLNGTLIIWVENNRSYILEQSGIFEHFSLKKFDQSQLKERIDTITFEQKSCFSFPLKYKKIVNGWLITGQKSDKDKFTSEDMNTMIILADTICEILKTTEILHESQRRYVHLPNIRYEDYLNVSFVQKVEGIRKSLALYLHDDILQSILAMRNMTEALQTPQRDIQELILNTFSDLNTSIRDKMFDIYPTTLTDLGLYQSLGILCKKLNIEAVQQPDLKIRLESDYNLEVDKELQYTVFRTVKELLQNAIKHAEASEIIISLKVSDIRILLIDVIDDGKGFDIGVNMLEEKLYTNHIGLLSAKQEINTLHGEFSIKSNLLSGTHIQIKIPMKGTGEEYAHHVV</sequence>
<dbReference type="eggNOG" id="COG4585">
    <property type="taxonomic scope" value="Bacteria"/>
</dbReference>
<organism evidence="6 7">
    <name type="scientific">Paenibacillus wynnii</name>
    <dbReference type="NCBI Taxonomy" id="268407"/>
    <lineage>
        <taxon>Bacteria</taxon>
        <taxon>Bacillati</taxon>
        <taxon>Bacillota</taxon>
        <taxon>Bacilli</taxon>
        <taxon>Bacillales</taxon>
        <taxon>Paenibacillaceae</taxon>
        <taxon>Paenibacillus</taxon>
    </lineage>
</organism>
<dbReference type="CDD" id="cd16917">
    <property type="entry name" value="HATPase_UhpB-NarQ-NarX-like"/>
    <property type="match status" value="1"/>
</dbReference>
<keyword evidence="3" id="KW-0902">Two-component regulatory system</keyword>
<keyword evidence="4" id="KW-1133">Transmembrane helix</keyword>
<reference evidence="6 7" key="2">
    <citation type="submission" date="2014-10" db="EMBL/GenBank/DDBJ databases">
        <title>Comparative genomics of the Paenibacillus odorifer group.</title>
        <authorList>
            <person name="Tsai Y.-C."/>
            <person name="Martin N."/>
            <person name="Korlach J."/>
            <person name="Wiedmann M."/>
        </authorList>
    </citation>
    <scope>NUCLEOTIDE SEQUENCE [LARGE SCALE GENOMIC DNA]</scope>
    <source>
        <strain evidence="6 7">DSM 18334</strain>
    </source>
</reference>
<feature type="transmembrane region" description="Helical" evidence="4">
    <location>
        <begin position="32"/>
        <end position="51"/>
    </location>
</feature>
<evidence type="ECO:0000256" key="1">
    <source>
        <dbReference type="ARBA" id="ARBA00022679"/>
    </source>
</evidence>